<dbReference type="GO" id="GO:0008168">
    <property type="term" value="F:methyltransferase activity"/>
    <property type="evidence" value="ECO:0007669"/>
    <property type="project" value="UniProtKB-KW"/>
</dbReference>
<dbReference type="InterPro" id="IPR029063">
    <property type="entry name" value="SAM-dependent_MTases_sf"/>
</dbReference>
<gene>
    <name evidence="1" type="ORF">BSL78_01776</name>
</gene>
<accession>A0A2G8LM23</accession>
<dbReference type="SUPFAM" id="SSF53335">
    <property type="entry name" value="S-adenosyl-L-methionine-dependent methyltransferases"/>
    <property type="match status" value="1"/>
</dbReference>
<proteinExistence type="predicted"/>
<dbReference type="Gene3D" id="3.40.50.150">
    <property type="entry name" value="Vaccinia Virus protein VP39"/>
    <property type="match status" value="1"/>
</dbReference>
<organism evidence="1 2">
    <name type="scientific">Stichopus japonicus</name>
    <name type="common">Sea cucumber</name>
    <dbReference type="NCBI Taxonomy" id="307972"/>
    <lineage>
        <taxon>Eukaryota</taxon>
        <taxon>Metazoa</taxon>
        <taxon>Echinodermata</taxon>
        <taxon>Eleutherozoa</taxon>
        <taxon>Echinozoa</taxon>
        <taxon>Holothuroidea</taxon>
        <taxon>Aspidochirotacea</taxon>
        <taxon>Aspidochirotida</taxon>
        <taxon>Stichopodidae</taxon>
        <taxon>Apostichopus</taxon>
    </lineage>
</organism>
<dbReference type="OrthoDB" id="5984880at2759"/>
<protein>
    <submittedName>
        <fullName evidence="1">Putative histamine N-methyltransferase A</fullName>
    </submittedName>
</protein>
<reference evidence="1 2" key="1">
    <citation type="journal article" date="2017" name="PLoS Biol.">
        <title>The sea cucumber genome provides insights into morphological evolution and visceral regeneration.</title>
        <authorList>
            <person name="Zhang X."/>
            <person name="Sun L."/>
            <person name="Yuan J."/>
            <person name="Sun Y."/>
            <person name="Gao Y."/>
            <person name="Zhang L."/>
            <person name="Li S."/>
            <person name="Dai H."/>
            <person name="Hamel J.F."/>
            <person name="Liu C."/>
            <person name="Yu Y."/>
            <person name="Liu S."/>
            <person name="Lin W."/>
            <person name="Guo K."/>
            <person name="Jin S."/>
            <person name="Xu P."/>
            <person name="Storey K.B."/>
            <person name="Huan P."/>
            <person name="Zhang T."/>
            <person name="Zhou Y."/>
            <person name="Zhang J."/>
            <person name="Lin C."/>
            <person name="Li X."/>
            <person name="Xing L."/>
            <person name="Huo D."/>
            <person name="Sun M."/>
            <person name="Wang L."/>
            <person name="Mercier A."/>
            <person name="Li F."/>
            <person name="Yang H."/>
            <person name="Xiang J."/>
        </authorList>
    </citation>
    <scope>NUCLEOTIDE SEQUENCE [LARGE SCALE GENOMIC DNA]</scope>
    <source>
        <strain evidence="1">Shaxun</strain>
        <tissue evidence="1">Muscle</tissue>
    </source>
</reference>
<evidence type="ECO:0000313" key="1">
    <source>
        <dbReference type="EMBL" id="PIK61285.1"/>
    </source>
</evidence>
<dbReference type="Pfam" id="PF13489">
    <property type="entry name" value="Methyltransf_23"/>
    <property type="match status" value="1"/>
</dbReference>
<dbReference type="GO" id="GO:0032259">
    <property type="term" value="P:methylation"/>
    <property type="evidence" value="ECO:0007669"/>
    <property type="project" value="UniProtKB-KW"/>
</dbReference>
<dbReference type="STRING" id="307972.A0A2G8LM23"/>
<dbReference type="AlphaFoldDB" id="A0A2G8LM23"/>
<keyword evidence="2" id="KW-1185">Reference proteome</keyword>
<name>A0A2G8LM23_STIJA</name>
<sequence length="295" mass="33983">MSKLTKVCICSDPEHYSKAYHAFENLSAKYEEFTNWSQRFFPSAVVDKLHPGLSTLRMLGIGSGAGEAESEMLLQLLKKFHRIENTVVEPSEERILEYKTSVSNDDKLLKFVDFKWENQTIGEYQRMTRTREQEPERFHFISALHCLYHVKDPSDTIKFMYDSLESGGIMMVVLSTGDSGFGELWSRFPVLAMGNNYFHLHSGHVKSTLDWMNVPHYSFHGRAFLDITSCYHDQSTQSDLALDFITSIVNFREWATPTLEEEVLDFLKTSNCSKISSDGKIMFHDKWEAVLAIKT</sequence>
<comment type="caution">
    <text evidence="1">The sequence shown here is derived from an EMBL/GenBank/DDBJ whole genome shotgun (WGS) entry which is preliminary data.</text>
</comment>
<evidence type="ECO:0000313" key="2">
    <source>
        <dbReference type="Proteomes" id="UP000230750"/>
    </source>
</evidence>
<dbReference type="Proteomes" id="UP000230750">
    <property type="component" value="Unassembled WGS sequence"/>
</dbReference>
<keyword evidence="1" id="KW-0489">Methyltransferase</keyword>
<dbReference type="EMBL" id="MRZV01000036">
    <property type="protein sequence ID" value="PIK61285.1"/>
    <property type="molecule type" value="Genomic_DNA"/>
</dbReference>
<keyword evidence="1" id="KW-0808">Transferase</keyword>